<evidence type="ECO:0000256" key="7">
    <source>
        <dbReference type="ARBA" id="ARBA00023303"/>
    </source>
</evidence>
<sequence>MITFFLQMRRTIRVLWSLLKDEETRGIAGVTAVVLLSGTLFYANVEHFSYLDALYFSFTTLTTIGYGDIYPVTAVGKIFTMAYSVIGLGIMASFLAVVVKKLDRRK</sequence>
<accession>A0A1G9IR53</accession>
<dbReference type="SUPFAM" id="SSF81324">
    <property type="entry name" value="Voltage-gated potassium channels"/>
    <property type="match status" value="1"/>
</dbReference>
<evidence type="ECO:0000313" key="13">
    <source>
        <dbReference type="Proteomes" id="UP000214649"/>
    </source>
</evidence>
<dbReference type="Gene3D" id="1.10.287.70">
    <property type="match status" value="1"/>
</dbReference>
<dbReference type="GO" id="GO:0022841">
    <property type="term" value="F:potassium ion leak channel activity"/>
    <property type="evidence" value="ECO:0007669"/>
    <property type="project" value="TreeGrafter"/>
</dbReference>
<evidence type="ECO:0000256" key="2">
    <source>
        <dbReference type="ARBA" id="ARBA00022448"/>
    </source>
</evidence>
<feature type="transmembrane region" description="Helical" evidence="8">
    <location>
        <begin position="78"/>
        <end position="99"/>
    </location>
</feature>
<feature type="domain" description="Potassium channel" evidence="9">
    <location>
        <begin position="30"/>
        <end position="102"/>
    </location>
</feature>
<dbReference type="OrthoDB" id="9785285at2"/>
<evidence type="ECO:0000313" key="11">
    <source>
        <dbReference type="EMBL" id="SNU07609.1"/>
    </source>
</evidence>
<keyword evidence="6 8" id="KW-0472">Membrane</keyword>
<evidence type="ECO:0000256" key="1">
    <source>
        <dbReference type="ARBA" id="ARBA00004141"/>
    </source>
</evidence>
<dbReference type="Proteomes" id="UP000214649">
    <property type="component" value="Unassembled WGS sequence"/>
</dbReference>
<protein>
    <submittedName>
        <fullName evidence="10">Ion channel</fullName>
    </submittedName>
</protein>
<evidence type="ECO:0000313" key="12">
    <source>
        <dbReference type="Proteomes" id="UP000183162"/>
    </source>
</evidence>
<dbReference type="PANTHER" id="PTHR11003:SF291">
    <property type="entry name" value="IP11374P"/>
    <property type="match status" value="1"/>
</dbReference>
<dbReference type="RefSeq" id="WP_024344711.1">
    <property type="nucleotide sequence ID" value="NZ_BJMB01000001.1"/>
</dbReference>
<dbReference type="Proteomes" id="UP000183162">
    <property type="component" value="Unassembled WGS sequence"/>
</dbReference>
<dbReference type="InterPro" id="IPR003938">
    <property type="entry name" value="K_chnl_volt-dep_EAG/ELK/ERG"/>
</dbReference>
<name>A0A1G9IR53_STREI</name>
<organism evidence="10 12">
    <name type="scientific">Streptococcus equinus</name>
    <name type="common">Streptococcus bovis</name>
    <dbReference type="NCBI Taxonomy" id="1335"/>
    <lineage>
        <taxon>Bacteria</taxon>
        <taxon>Bacillati</taxon>
        <taxon>Bacillota</taxon>
        <taxon>Bacilli</taxon>
        <taxon>Lactobacillales</taxon>
        <taxon>Streptococcaceae</taxon>
        <taxon>Streptococcus</taxon>
    </lineage>
</organism>
<dbReference type="PANTHER" id="PTHR11003">
    <property type="entry name" value="POTASSIUM CHANNEL, SUBFAMILY K"/>
    <property type="match status" value="1"/>
</dbReference>
<evidence type="ECO:0000256" key="6">
    <source>
        <dbReference type="ARBA" id="ARBA00023136"/>
    </source>
</evidence>
<dbReference type="EMBL" id="FZRA01000002">
    <property type="protein sequence ID" value="SNU07609.1"/>
    <property type="molecule type" value="Genomic_DNA"/>
</dbReference>
<dbReference type="AlphaFoldDB" id="A0A1G9IR53"/>
<dbReference type="GeneID" id="63970626"/>
<evidence type="ECO:0000313" key="10">
    <source>
        <dbReference type="EMBL" id="SDL27463.1"/>
    </source>
</evidence>
<evidence type="ECO:0000256" key="5">
    <source>
        <dbReference type="ARBA" id="ARBA00023065"/>
    </source>
</evidence>
<dbReference type="GO" id="GO:0015271">
    <property type="term" value="F:outward rectifier potassium channel activity"/>
    <property type="evidence" value="ECO:0007669"/>
    <property type="project" value="TreeGrafter"/>
</dbReference>
<dbReference type="PRINTS" id="PR01463">
    <property type="entry name" value="EAGCHANLFMLY"/>
</dbReference>
<dbReference type="GO" id="GO:0030322">
    <property type="term" value="P:stabilization of membrane potential"/>
    <property type="evidence" value="ECO:0007669"/>
    <property type="project" value="TreeGrafter"/>
</dbReference>
<keyword evidence="7" id="KW-0407">Ion channel</keyword>
<dbReference type="Pfam" id="PF07885">
    <property type="entry name" value="Ion_trans_2"/>
    <property type="match status" value="1"/>
</dbReference>
<comment type="subcellular location">
    <subcellularLocation>
        <location evidence="1">Membrane</location>
        <topology evidence="1">Multi-pass membrane protein</topology>
    </subcellularLocation>
</comment>
<evidence type="ECO:0000256" key="8">
    <source>
        <dbReference type="SAM" id="Phobius"/>
    </source>
</evidence>
<dbReference type="EMBL" id="FNGX01000001">
    <property type="protein sequence ID" value="SDL27463.1"/>
    <property type="molecule type" value="Genomic_DNA"/>
</dbReference>
<keyword evidence="2" id="KW-0813">Transport</keyword>
<keyword evidence="3 8" id="KW-0812">Transmembrane</keyword>
<feature type="transmembrane region" description="Helical" evidence="8">
    <location>
        <begin position="26"/>
        <end position="45"/>
    </location>
</feature>
<dbReference type="GO" id="GO:0005886">
    <property type="term" value="C:plasma membrane"/>
    <property type="evidence" value="ECO:0007669"/>
    <property type="project" value="TreeGrafter"/>
</dbReference>
<keyword evidence="4 8" id="KW-1133">Transmembrane helix</keyword>
<proteinExistence type="predicted"/>
<dbReference type="InterPro" id="IPR013099">
    <property type="entry name" value="K_chnl_dom"/>
</dbReference>
<reference evidence="11 13" key="2">
    <citation type="submission" date="2017-07" db="EMBL/GenBank/DDBJ databases">
        <authorList>
            <person name="Sun Z.S."/>
            <person name="Albrecht U."/>
            <person name="Echele G."/>
            <person name="Lee C.C."/>
        </authorList>
    </citation>
    <scope>NUCLEOTIDE SEQUENCE [LARGE SCALE GENOMIC DNA]</scope>
    <source>
        <strain evidence="11 13">AR3</strain>
    </source>
</reference>
<dbReference type="InterPro" id="IPR003280">
    <property type="entry name" value="2pore_dom_K_chnl"/>
</dbReference>
<keyword evidence="5" id="KW-0406">Ion transport</keyword>
<reference evidence="10 12" key="1">
    <citation type="submission" date="2016-10" db="EMBL/GenBank/DDBJ databases">
        <authorList>
            <person name="de Groot N.N."/>
        </authorList>
    </citation>
    <scope>NUCLEOTIDE SEQUENCE [LARGE SCALE GENOMIC DNA]</scope>
    <source>
        <strain evidence="10 12">Sb09</strain>
    </source>
</reference>
<evidence type="ECO:0000259" key="9">
    <source>
        <dbReference type="Pfam" id="PF07885"/>
    </source>
</evidence>
<evidence type="ECO:0000256" key="4">
    <source>
        <dbReference type="ARBA" id="ARBA00022989"/>
    </source>
</evidence>
<gene>
    <name evidence="10" type="ORF">SAMN05216400_0291</name>
    <name evidence="11" type="ORF">SAMN05216470_1051</name>
</gene>
<evidence type="ECO:0000256" key="3">
    <source>
        <dbReference type="ARBA" id="ARBA00022692"/>
    </source>
</evidence>